<evidence type="ECO:0000256" key="2">
    <source>
        <dbReference type="ARBA" id="ARBA00001936"/>
    </source>
</evidence>
<organism evidence="9">
    <name type="scientific">Caldithrix abyssi</name>
    <dbReference type="NCBI Taxonomy" id="187145"/>
    <lineage>
        <taxon>Bacteria</taxon>
        <taxon>Pseudomonadati</taxon>
        <taxon>Calditrichota</taxon>
        <taxon>Calditrichia</taxon>
        <taxon>Calditrichales</taxon>
        <taxon>Calditrichaceae</taxon>
        <taxon>Caldithrix</taxon>
    </lineage>
</organism>
<dbReference type="SMART" id="SM01011">
    <property type="entry name" value="AMP_N"/>
    <property type="match status" value="1"/>
</dbReference>
<evidence type="ECO:0000256" key="3">
    <source>
        <dbReference type="ARBA" id="ARBA00008766"/>
    </source>
</evidence>
<dbReference type="GO" id="GO:0070006">
    <property type="term" value="F:metalloaminopeptidase activity"/>
    <property type="evidence" value="ECO:0007669"/>
    <property type="project" value="InterPro"/>
</dbReference>
<dbReference type="InterPro" id="IPR007865">
    <property type="entry name" value="Aminopep_P_N"/>
</dbReference>
<dbReference type="InterPro" id="IPR029149">
    <property type="entry name" value="Creatin/AminoP/Spt16_N"/>
</dbReference>
<dbReference type="SUPFAM" id="SSF55920">
    <property type="entry name" value="Creatinase/aminopeptidase"/>
    <property type="match status" value="1"/>
</dbReference>
<keyword evidence="9" id="KW-0645">Protease</keyword>
<proteinExistence type="inferred from homology"/>
<comment type="cofactor">
    <cofactor evidence="2">
        <name>Mn(2+)</name>
        <dbReference type="ChEBI" id="CHEBI:29035"/>
    </cofactor>
</comment>
<name>A0A7V4U1V1_CALAY</name>
<dbReference type="Proteomes" id="UP000885779">
    <property type="component" value="Unassembled WGS sequence"/>
</dbReference>
<dbReference type="Pfam" id="PF05195">
    <property type="entry name" value="AMP_N"/>
    <property type="match status" value="1"/>
</dbReference>
<keyword evidence="6" id="KW-0378">Hydrolase</keyword>
<dbReference type="Pfam" id="PF00557">
    <property type="entry name" value="Peptidase_M24"/>
    <property type="match status" value="1"/>
</dbReference>
<comment type="similarity">
    <text evidence="3">Belongs to the peptidase M24B family.</text>
</comment>
<comment type="catalytic activity">
    <reaction evidence="1">
        <text>Release of any N-terminal amino acid, including proline, that is linked to proline, even from a dipeptide or tripeptide.</text>
        <dbReference type="EC" id="3.4.11.9"/>
    </reaction>
</comment>
<dbReference type="EC" id="3.4.11.9" evidence="4"/>
<dbReference type="PANTHER" id="PTHR43226:SF4">
    <property type="entry name" value="XAA-PRO AMINOPEPTIDASE 3"/>
    <property type="match status" value="1"/>
</dbReference>
<dbReference type="GO" id="GO:0006508">
    <property type="term" value="P:proteolysis"/>
    <property type="evidence" value="ECO:0007669"/>
    <property type="project" value="TreeGrafter"/>
</dbReference>
<comment type="caution">
    <text evidence="9">The sequence shown here is derived from an EMBL/GenBank/DDBJ whole genome shotgun (WGS) entry which is preliminary data.</text>
</comment>
<dbReference type="GO" id="GO:0030145">
    <property type="term" value="F:manganese ion binding"/>
    <property type="evidence" value="ECO:0007669"/>
    <property type="project" value="InterPro"/>
</dbReference>
<evidence type="ECO:0000256" key="1">
    <source>
        <dbReference type="ARBA" id="ARBA00001424"/>
    </source>
</evidence>
<gene>
    <name evidence="9" type="ORF">ENK44_12220</name>
</gene>
<dbReference type="EMBL" id="DRQG01000114">
    <property type="protein sequence ID" value="HGY56466.1"/>
    <property type="molecule type" value="Genomic_DNA"/>
</dbReference>
<keyword evidence="5" id="KW-0479">Metal-binding</keyword>
<keyword evidence="7" id="KW-0464">Manganese</keyword>
<evidence type="ECO:0000259" key="8">
    <source>
        <dbReference type="SMART" id="SM01011"/>
    </source>
</evidence>
<dbReference type="PANTHER" id="PTHR43226">
    <property type="entry name" value="XAA-PRO AMINOPEPTIDASE 3"/>
    <property type="match status" value="1"/>
</dbReference>
<protein>
    <recommendedName>
        <fullName evidence="4">Xaa-Pro aminopeptidase</fullName>
        <ecNumber evidence="4">3.4.11.9</ecNumber>
    </recommendedName>
</protein>
<reference evidence="9" key="1">
    <citation type="journal article" date="2020" name="mSystems">
        <title>Genome- and Community-Level Interaction Insights into Carbon Utilization and Element Cycling Functions of Hydrothermarchaeota in Hydrothermal Sediment.</title>
        <authorList>
            <person name="Zhou Z."/>
            <person name="Liu Y."/>
            <person name="Xu W."/>
            <person name="Pan J."/>
            <person name="Luo Z.H."/>
            <person name="Li M."/>
        </authorList>
    </citation>
    <scope>NUCLEOTIDE SEQUENCE [LARGE SCALE GENOMIC DNA]</scope>
    <source>
        <strain evidence="9">HyVt-577</strain>
    </source>
</reference>
<evidence type="ECO:0000256" key="4">
    <source>
        <dbReference type="ARBA" id="ARBA00012574"/>
    </source>
</evidence>
<dbReference type="SUPFAM" id="SSF53092">
    <property type="entry name" value="Creatinase/prolidase N-terminal domain"/>
    <property type="match status" value="1"/>
</dbReference>
<evidence type="ECO:0000256" key="7">
    <source>
        <dbReference type="ARBA" id="ARBA00023211"/>
    </source>
</evidence>
<evidence type="ECO:0000256" key="5">
    <source>
        <dbReference type="ARBA" id="ARBA00022723"/>
    </source>
</evidence>
<evidence type="ECO:0000256" key="6">
    <source>
        <dbReference type="ARBA" id="ARBA00022801"/>
    </source>
</evidence>
<keyword evidence="9" id="KW-0031">Aminopeptidase</keyword>
<evidence type="ECO:0000313" key="9">
    <source>
        <dbReference type="EMBL" id="HGY56466.1"/>
    </source>
</evidence>
<dbReference type="AlphaFoldDB" id="A0A7V4U1V1"/>
<dbReference type="CDD" id="cd01087">
    <property type="entry name" value="Prolidase"/>
    <property type="match status" value="1"/>
</dbReference>
<dbReference type="GO" id="GO:0005829">
    <property type="term" value="C:cytosol"/>
    <property type="evidence" value="ECO:0007669"/>
    <property type="project" value="TreeGrafter"/>
</dbReference>
<dbReference type="Gene3D" id="3.40.350.10">
    <property type="entry name" value="Creatinase/prolidase N-terminal domain"/>
    <property type="match status" value="1"/>
</dbReference>
<dbReference type="InterPro" id="IPR036005">
    <property type="entry name" value="Creatinase/aminopeptidase-like"/>
</dbReference>
<dbReference type="InterPro" id="IPR000994">
    <property type="entry name" value="Pept_M24"/>
</dbReference>
<feature type="domain" description="Aminopeptidase P N-terminal" evidence="8">
    <location>
        <begin position="2"/>
        <end position="134"/>
    </location>
</feature>
<dbReference type="InterPro" id="IPR052433">
    <property type="entry name" value="X-Pro_dipept-like"/>
</dbReference>
<sequence length="466" mass="52465">MFSVQTYLKRREMLLKQIDKGLLLFLGNEESPMNYKDNFYRFRQDSSFLYYFGHNEPGMAAVLDTETGESILFGYDFGIDDIIWMGPQKTLHEKGKQIGVADTRPIDQLFSFINKAVKQGRRIHYLPPYRDEHRIKLNQFLGKDFNEIKNGASEPFILAVVAQRSVKEPQEIEEIERAHAITREMHLTAMSMAQPGLYERDIAGTIEGIALSKGSGTSFPVILSVRGETLHNNYHGNRLEKGHLMVNDSGAQSLNNYAADITRTIPIGGLFTAKQRAVYEIVLAAQTRAIEAIAPGKRYLDIHLLAAKTIAQGLKDIGLMKGNPDEAVAQGAHALFFPHGLGHMMGLDVHDMENLGEDYVGYDESVQRSRQFGLAYLRLAKSLQPGYVLTVEPGIYFIPALIELWQKEGKFNDFIDYYEVKKYIGFGGIRIEDDVEVTASGYRVIGENIPKTPEEIEQICGQTQES</sequence>
<accession>A0A7V4U1V1</accession>
<dbReference type="Gene3D" id="3.90.230.10">
    <property type="entry name" value="Creatinase/methionine aminopeptidase superfamily"/>
    <property type="match status" value="1"/>
</dbReference>